<proteinExistence type="predicted"/>
<reference evidence="1 2" key="1">
    <citation type="submission" date="2021-11" db="EMBL/GenBank/DDBJ databases">
        <title>Whole genome of Geoglobus acetivorans.</title>
        <authorList>
            <person name="Liu D."/>
        </authorList>
    </citation>
    <scope>NUCLEOTIDE SEQUENCE [LARGE SCALE GENOMIC DNA]</scope>
    <source>
        <strain evidence="1 2">SBH6</strain>
    </source>
</reference>
<gene>
    <name evidence="1" type="ORF">LPQ35_01680</name>
</gene>
<dbReference type="SUPFAM" id="SSF48695">
    <property type="entry name" value="Multiheme cytochromes"/>
    <property type="match status" value="4"/>
</dbReference>
<evidence type="ECO:0000313" key="1">
    <source>
        <dbReference type="EMBL" id="XAT64103.1"/>
    </source>
</evidence>
<evidence type="ECO:0000313" key="2">
    <source>
        <dbReference type="Proteomes" id="UP001492541"/>
    </source>
</evidence>
<name>A0ABZ3H3F3_GEOAI</name>
<dbReference type="CDD" id="cd08168">
    <property type="entry name" value="Cytochrom_C3"/>
    <property type="match status" value="1"/>
</dbReference>
<keyword evidence="2" id="KW-1185">Reference proteome</keyword>
<dbReference type="Proteomes" id="UP001492541">
    <property type="component" value="Chromosome"/>
</dbReference>
<dbReference type="GeneID" id="90448355"/>
<dbReference type="Gene3D" id="2.60.120.260">
    <property type="entry name" value="Galactose-binding domain-like"/>
    <property type="match status" value="1"/>
</dbReference>
<dbReference type="InterPro" id="IPR036280">
    <property type="entry name" value="Multihaem_cyt_sf"/>
</dbReference>
<dbReference type="EMBL" id="CP087714">
    <property type="protein sequence ID" value="XAT64103.1"/>
    <property type="molecule type" value="Genomic_DNA"/>
</dbReference>
<sequence>MKLKIIVFMLLVLLSSTYLVEAKGTPSNVIVWTNKKVIHPWFITIYDSNAPSVGNMDSTSRHTLYVYVSVLDDDGNYMDPSQIDFTLYIRDNNRYDHYDKNNDTYHHDVIATNGNFINLAIDDDAMTYSNGIFSYSVNLDTELDSYRSTLKDDHLRIEVVVNESTGLSAKTYVLASPIVFCSNDCHSTPRWGLDKSDAHSAHVYESSSYPSDTCTVCHFGYEHFYENVTDTIPDEYKDTHFFKLNPPDVSYASRGTTSNEWSKFNWNNTTTSLSTGGSLSWASKSGGGAKYCAYCHIDSSGKVYDWDSSSDIVMCSKCHSTTSMEGTVPPSSYNSYGTYGKGTTSHAHPGNTTRVPCGLCHNSVHNLQLPNTSYTEYYIAEQCWKCHNISGGIDITSNGVTINHPDFEPDCRACHLDDNLALDAHSVPVAEPPNPNCVGCHDMGGKSLVHVDVSAMNTTENRHYNLNNKTDPTANGLRWENRLCWACHGEDDNGDGIMEYSEQPPDQHPSKYRNPRMCTDCHNNATFGSLIGAPQVSRHTWYDSTIKTPGVTYCGDCHGLPENVLPNSDEEYTYESAAAHYGKFRSDLEAIATTDDFCKYCHQNETSPYPFSNPENKVRPEHSNTGTPPSCVECHGSGPMHNPDLRIPVVNDALCQSCHPDKQPHNGTIGCVECHMNNTPEYIHPMTFLQPDGRVSTSKLTAAKCYDCHKSDKLNNLLISWGATRLPKIKNQHHSESPVNGSKWNDYWRYEPRYLTFATYYSISEGSVQNFNNMMSVSNNFSTIYETPKGGVSAFKGTFPSNQGFDSNYDGWSYTAQSPATAGYDASYGNPEGSIYSYLYTRYRSTGYYSVEWVSSFVYEKNKPVAYAKLNFDYRVTKMTRLGEVLVTVYIEDPDGVRHQVYQVSKSSPDVTWNSVNVVLQNPDTIFTKGGVYKVILKTEFGVTYSTRWSKEGKVYFDNVKLEINEEEYQQYEVVMQFENVPNTQYTLYLEGEYLVSNEPAVLYIYDYSSASWGRSFELNATAWKKIRIQLNSNEYQGGTVRVKITDKDRGIDTLQDYIKFKYLLVQSDTGRPYPCEQCHASEMHENPALGSIKAIMGSNMINTTDLSNSYWCIQCHWKNAANYTEMVNEYNTTRGLPVPPEITDGSYVYPMASDGTKHVDHTNWINQYGYSDRACALCHATYFVDGVTTTTELVHDVEVGANWTRDYLFAECLNCHSGDINVTKFGRHENLENDGGLTYKDCLKCHYKLGGMGYNYTPTVGVNLYDCRSCHTPEGESNIKPSDTSLLISNFAHGSNYCSNCHYPEGDYHNDYSGPLGTVEAPGWSDWVNGTAVSCSNCHFERNLDDSPFHAPGISRFKASYSSCSGENCHGNATIHSVKPQNPVLEPSVSVSLNRTWVNPGDAILVTVKATGRGSQISYAYYELLDMGGSVLASGDLYPKDGEWGGVDNSFLGNGYEEFEFTINGSVTSTLNAGVYRIKVTVMQDAPKSGEGRYYPRNGAYGSGYAEFSVGEAGSLAHNFDFEALNVSGWFVNWKKVIVSGNPTVESSTTYYSSPTHSLHMLSSAGDECYVQSINVSVTKGERYLLLVWVKGTADFAGISINQWNSSTLVSSTDPLGIIGTRNEWTQFGILFDAKGDSINVLLHVRGNADMYFDDVKLLRMPSYKVIGPVNGDFEDTEDDPSLKFAEEMQSASNFINGESPPVKAWEPYTNDAGINVSKVYSGGTAVEIDGTGFWVSPGGYDRMQDDTNMAWMGSGGSVIYVNTYGIFVDENSYLATFAMFADRVNGYAGMNVTFWVYNKADGSYSQLPNSVLIGTRYNMSDWVLGVVNVTPPFMHNLMEIRLEASNSHAVFDHVTVYEVQ</sequence>
<dbReference type="Gene3D" id="3.90.10.10">
    <property type="entry name" value="Cytochrome C3"/>
    <property type="match status" value="2"/>
</dbReference>
<protein>
    <submittedName>
        <fullName evidence="1">Uncharacterized protein</fullName>
    </submittedName>
</protein>
<dbReference type="RefSeq" id="WP_193806460.1">
    <property type="nucleotide sequence ID" value="NZ_CP087714.1"/>
</dbReference>
<organism evidence="1 2">
    <name type="scientific">Geoglobus acetivorans</name>
    <dbReference type="NCBI Taxonomy" id="565033"/>
    <lineage>
        <taxon>Archaea</taxon>
        <taxon>Methanobacteriati</taxon>
        <taxon>Methanobacteriota</taxon>
        <taxon>Archaeoglobi</taxon>
        <taxon>Archaeoglobales</taxon>
        <taxon>Archaeoglobaceae</taxon>
        <taxon>Geoglobus</taxon>
    </lineage>
</organism>
<accession>A0ABZ3H3F3</accession>